<feature type="compositionally biased region" description="Basic and acidic residues" evidence="1">
    <location>
        <begin position="24"/>
        <end position="37"/>
    </location>
</feature>
<sequence>SNAQVVYDSGSPLRLLKNNNKNKIQNDKEKDQLFDFDKDNEQKKDKKIIEKEKFILHSNHGDPQLIGLSSIEIFDQDGKLIKFKNPENQISFEAPSFMEVALAEFNKERKEKMKQLKEKKMKNKKNAKNKDLDENLALKDGKSNKNTNNDEKEQEQNQSQDTDEYNDDEFEEDGLEISKSDIGV</sequence>
<feature type="compositionally biased region" description="Basic and acidic residues" evidence="1">
    <location>
        <begin position="128"/>
        <end position="155"/>
    </location>
</feature>
<proteinExistence type="predicted"/>
<dbReference type="Proteomes" id="UP000324800">
    <property type="component" value="Unassembled WGS sequence"/>
</dbReference>
<dbReference type="EMBL" id="SNRW01020651">
    <property type="protein sequence ID" value="KAA6365257.1"/>
    <property type="molecule type" value="Genomic_DNA"/>
</dbReference>
<accession>A0A5J4U3T2</accession>
<protein>
    <recommendedName>
        <fullName evidence="2">KATNIP domain-containing protein</fullName>
    </recommendedName>
</protein>
<organism evidence="3 4">
    <name type="scientific">Streblomastix strix</name>
    <dbReference type="NCBI Taxonomy" id="222440"/>
    <lineage>
        <taxon>Eukaryota</taxon>
        <taxon>Metamonada</taxon>
        <taxon>Preaxostyla</taxon>
        <taxon>Oxymonadida</taxon>
        <taxon>Streblomastigidae</taxon>
        <taxon>Streblomastix</taxon>
    </lineage>
</organism>
<name>A0A5J4U3T2_9EUKA</name>
<feature type="region of interest" description="Disordered" evidence="1">
    <location>
        <begin position="112"/>
        <end position="184"/>
    </location>
</feature>
<feature type="compositionally biased region" description="Acidic residues" evidence="1">
    <location>
        <begin position="161"/>
        <end position="175"/>
    </location>
</feature>
<gene>
    <name evidence="3" type="ORF">EZS28_039216</name>
</gene>
<evidence type="ECO:0000256" key="1">
    <source>
        <dbReference type="SAM" id="MobiDB-lite"/>
    </source>
</evidence>
<reference evidence="3 4" key="1">
    <citation type="submission" date="2019-03" db="EMBL/GenBank/DDBJ databases">
        <title>Single cell metagenomics reveals metabolic interactions within the superorganism composed of flagellate Streblomastix strix and complex community of Bacteroidetes bacteria on its surface.</title>
        <authorList>
            <person name="Treitli S.C."/>
            <person name="Kolisko M."/>
            <person name="Husnik F."/>
            <person name="Keeling P."/>
            <person name="Hampl V."/>
        </authorList>
    </citation>
    <scope>NUCLEOTIDE SEQUENCE [LARGE SCALE GENOMIC DNA]</scope>
    <source>
        <strain evidence="3">ST1C</strain>
    </source>
</reference>
<evidence type="ECO:0000259" key="2">
    <source>
        <dbReference type="Pfam" id="PF14652"/>
    </source>
</evidence>
<evidence type="ECO:0000313" key="3">
    <source>
        <dbReference type="EMBL" id="KAA6365257.1"/>
    </source>
</evidence>
<dbReference type="InterPro" id="IPR027859">
    <property type="entry name" value="KATNIP_dom"/>
</dbReference>
<evidence type="ECO:0000313" key="4">
    <source>
        <dbReference type="Proteomes" id="UP000324800"/>
    </source>
</evidence>
<dbReference type="Pfam" id="PF14652">
    <property type="entry name" value="DUF4457"/>
    <property type="match status" value="1"/>
</dbReference>
<feature type="non-terminal residue" evidence="3">
    <location>
        <position position="1"/>
    </location>
</feature>
<feature type="non-terminal residue" evidence="3">
    <location>
        <position position="184"/>
    </location>
</feature>
<comment type="caution">
    <text evidence="3">The sequence shown here is derived from an EMBL/GenBank/DDBJ whole genome shotgun (WGS) entry which is preliminary data.</text>
</comment>
<feature type="region of interest" description="Disordered" evidence="1">
    <location>
        <begin position="1"/>
        <end position="37"/>
    </location>
</feature>
<dbReference type="AlphaFoldDB" id="A0A5J4U3T2"/>
<feature type="domain" description="KATNIP" evidence="2">
    <location>
        <begin position="6"/>
        <end position="97"/>
    </location>
</feature>